<dbReference type="OrthoDB" id="1098070at2"/>
<reference evidence="3 4" key="1">
    <citation type="journal article" date="2016" name="Int. J. Syst. Evol. Microbiol.">
        <title>Proposal of Mucilaginibacter phyllosphaerae sp. nov. isolated from the phyllosphere of Galium album.</title>
        <authorList>
            <person name="Aydogan E.L."/>
            <person name="Busse H.J."/>
            <person name="Moser G."/>
            <person name="Muller C."/>
            <person name="Kampfer P."/>
            <person name="Glaeser S.P."/>
        </authorList>
    </citation>
    <scope>NUCLEOTIDE SEQUENCE [LARGE SCALE GENOMIC DNA]</scope>
    <source>
        <strain evidence="3 4">PP-F2FG21</strain>
    </source>
</reference>
<protein>
    <submittedName>
        <fullName evidence="2">Plasmid stabilization system protein ParE</fullName>
    </submittedName>
    <submittedName>
        <fullName evidence="3">Type II toxin-antitoxin system RelE/ParE family toxin</fullName>
    </submittedName>
</protein>
<dbReference type="Pfam" id="PF05016">
    <property type="entry name" value="ParE_toxin"/>
    <property type="match status" value="1"/>
</dbReference>
<dbReference type="InterPro" id="IPR007712">
    <property type="entry name" value="RelE/ParE_toxin"/>
</dbReference>
<organism evidence="3 4">
    <name type="scientific">Mucilaginibacter phyllosphaerae</name>
    <dbReference type="NCBI Taxonomy" id="1812349"/>
    <lineage>
        <taxon>Bacteria</taxon>
        <taxon>Pseudomonadati</taxon>
        <taxon>Bacteroidota</taxon>
        <taxon>Sphingobacteriia</taxon>
        <taxon>Sphingobacteriales</taxon>
        <taxon>Sphingobacteriaceae</taxon>
        <taxon>Mucilaginibacter</taxon>
    </lineage>
</organism>
<evidence type="ECO:0000313" key="3">
    <source>
        <dbReference type="EMBL" id="TEW69448.1"/>
    </source>
</evidence>
<dbReference type="Proteomes" id="UP000297248">
    <property type="component" value="Unassembled WGS sequence"/>
</dbReference>
<keyword evidence="1" id="KW-1277">Toxin-antitoxin system</keyword>
<gene>
    <name evidence="3" type="ORF">E2R65_04575</name>
    <name evidence="2" type="ORF">GGR35_000071</name>
</gene>
<evidence type="ECO:0000256" key="1">
    <source>
        <dbReference type="ARBA" id="ARBA00022649"/>
    </source>
</evidence>
<evidence type="ECO:0000313" key="5">
    <source>
        <dbReference type="Proteomes" id="UP000583101"/>
    </source>
</evidence>
<evidence type="ECO:0000313" key="4">
    <source>
        <dbReference type="Proteomes" id="UP000297248"/>
    </source>
</evidence>
<dbReference type="RefSeq" id="WP_134335276.1">
    <property type="nucleotide sequence ID" value="NZ_BMCZ01000007.1"/>
</dbReference>
<comment type="caution">
    <text evidence="3">The sequence shown here is derived from an EMBL/GenBank/DDBJ whole genome shotgun (WGS) entry which is preliminary data.</text>
</comment>
<proteinExistence type="predicted"/>
<evidence type="ECO:0000313" key="2">
    <source>
        <dbReference type="EMBL" id="MBB3967485.1"/>
    </source>
</evidence>
<dbReference type="Proteomes" id="UP000583101">
    <property type="component" value="Unassembled WGS sequence"/>
</dbReference>
<keyword evidence="5" id="KW-1185">Reference proteome</keyword>
<dbReference type="EMBL" id="SNQG01000001">
    <property type="protein sequence ID" value="TEW69448.1"/>
    <property type="molecule type" value="Genomic_DNA"/>
</dbReference>
<accession>A0A4Y8AKB0</accession>
<reference evidence="3" key="2">
    <citation type="submission" date="2019-03" db="EMBL/GenBank/DDBJ databases">
        <authorList>
            <person name="Yan Y.-Q."/>
            <person name="Du Z.-J."/>
        </authorList>
    </citation>
    <scope>NUCLEOTIDE SEQUENCE</scope>
    <source>
        <strain evidence="3">PP-F2FG21</strain>
    </source>
</reference>
<reference evidence="2 5" key="3">
    <citation type="submission" date="2020-08" db="EMBL/GenBank/DDBJ databases">
        <title>Genomic Encyclopedia of Type Strains, Phase IV (KMG-IV): sequencing the most valuable type-strain genomes for metagenomic binning, comparative biology and taxonomic classification.</title>
        <authorList>
            <person name="Goeker M."/>
        </authorList>
    </citation>
    <scope>NUCLEOTIDE SEQUENCE [LARGE SCALE GENOMIC DNA]</scope>
    <source>
        <strain evidence="2 5">DSM 100995</strain>
    </source>
</reference>
<dbReference type="AlphaFoldDB" id="A0A4Y8AKB0"/>
<dbReference type="Gene3D" id="3.30.2310.20">
    <property type="entry name" value="RelE-like"/>
    <property type="match status" value="1"/>
</dbReference>
<dbReference type="EMBL" id="JACIEG010000001">
    <property type="protein sequence ID" value="MBB3967485.1"/>
    <property type="molecule type" value="Genomic_DNA"/>
</dbReference>
<name>A0A4Y8AKB0_9SPHI</name>
<sequence>MILIKLIWSARALDEYERLLDYLMPEWGIAITKRVVDSITHQINRIQHSPEQFPIFIKSKNIHRCIISPQTSLFFKASDNTIEILSIFDNRQDPKKHGF</sequence>
<dbReference type="InterPro" id="IPR035093">
    <property type="entry name" value="RelE/ParE_toxin_dom_sf"/>
</dbReference>